<evidence type="ECO:0000313" key="1">
    <source>
        <dbReference type="EMBL" id="MPN61981.1"/>
    </source>
</evidence>
<accession>A0A645JEG4</accession>
<proteinExistence type="predicted"/>
<protein>
    <submittedName>
        <fullName evidence="1">Uncharacterized protein</fullName>
    </submittedName>
</protein>
<name>A0A645JEG4_9ZZZZ</name>
<sequence>MRQVQQALSGLDIPVYAGIWRPTHGQQNPPAQYAVYATTTTEDAHLDDAVVSLKTFVYLNLWSDGDPTDTAVRIRSAMYRAGFIMVEETDMGYNQPAYDSATRQYNVHWTWCLRASVKAEGNDP</sequence>
<gene>
    <name evidence="1" type="ORF">SDC9_209727</name>
</gene>
<dbReference type="AlphaFoldDB" id="A0A645JEG4"/>
<organism evidence="1">
    <name type="scientific">bioreactor metagenome</name>
    <dbReference type="NCBI Taxonomy" id="1076179"/>
    <lineage>
        <taxon>unclassified sequences</taxon>
        <taxon>metagenomes</taxon>
        <taxon>ecological metagenomes</taxon>
    </lineage>
</organism>
<comment type="caution">
    <text evidence="1">The sequence shown here is derived from an EMBL/GenBank/DDBJ whole genome shotgun (WGS) entry which is preliminary data.</text>
</comment>
<reference evidence="1" key="1">
    <citation type="submission" date="2019-08" db="EMBL/GenBank/DDBJ databases">
        <authorList>
            <person name="Kucharzyk K."/>
            <person name="Murdoch R.W."/>
            <person name="Higgins S."/>
            <person name="Loffler F."/>
        </authorList>
    </citation>
    <scope>NUCLEOTIDE SEQUENCE</scope>
</reference>
<dbReference type="EMBL" id="VSSQ01139344">
    <property type="protein sequence ID" value="MPN61981.1"/>
    <property type="molecule type" value="Genomic_DNA"/>
</dbReference>